<evidence type="ECO:0000256" key="1">
    <source>
        <dbReference type="SAM" id="Phobius"/>
    </source>
</evidence>
<reference evidence="2" key="1">
    <citation type="submission" date="2021-02" db="EMBL/GenBank/DDBJ databases">
        <authorList>
            <person name="Nowell W R."/>
        </authorList>
    </citation>
    <scope>NUCLEOTIDE SEQUENCE</scope>
</reference>
<dbReference type="PANTHER" id="PTHR12242">
    <property type="entry name" value="OS02G0130600 PROTEIN-RELATED"/>
    <property type="match status" value="1"/>
</dbReference>
<evidence type="ECO:0000313" key="4">
    <source>
        <dbReference type="EMBL" id="CAF3574104.1"/>
    </source>
</evidence>
<evidence type="ECO:0000313" key="3">
    <source>
        <dbReference type="EMBL" id="CAF1033178.1"/>
    </source>
</evidence>
<feature type="transmembrane region" description="Helical" evidence="1">
    <location>
        <begin position="73"/>
        <end position="94"/>
    </location>
</feature>
<feature type="transmembrane region" description="Helical" evidence="1">
    <location>
        <begin position="100"/>
        <end position="122"/>
    </location>
</feature>
<evidence type="ECO:0000313" key="2">
    <source>
        <dbReference type="EMBL" id="CAF0879667.1"/>
    </source>
</evidence>
<dbReference type="EMBL" id="CAJOAY010001004">
    <property type="protein sequence ID" value="CAF3776019.1"/>
    <property type="molecule type" value="Genomic_DNA"/>
</dbReference>
<comment type="caution">
    <text evidence="2">The sequence shown here is derived from an EMBL/GenBank/DDBJ whole genome shotgun (WGS) entry which is preliminary data.</text>
</comment>
<evidence type="ECO:0000313" key="5">
    <source>
        <dbReference type="EMBL" id="CAF3776019.1"/>
    </source>
</evidence>
<evidence type="ECO:0000313" key="6">
    <source>
        <dbReference type="Proteomes" id="UP000663891"/>
    </source>
</evidence>
<feature type="transmembrane region" description="Helical" evidence="1">
    <location>
        <begin position="208"/>
        <end position="230"/>
    </location>
</feature>
<feature type="transmembrane region" description="Helical" evidence="1">
    <location>
        <begin position="173"/>
        <end position="196"/>
    </location>
</feature>
<dbReference type="Proteomes" id="UP000663844">
    <property type="component" value="Unassembled WGS sequence"/>
</dbReference>
<name>A0A813Y1B4_9BILA</name>
<gene>
    <name evidence="3" type="ORF">JYZ213_LOCUS17718</name>
    <name evidence="5" type="ORF">OKA104_LOCUS17099</name>
    <name evidence="4" type="ORF">OXD698_LOCUS5063</name>
    <name evidence="2" type="ORF">VCS650_LOCUS8174</name>
</gene>
<organism evidence="2 6">
    <name type="scientific">Adineta steineri</name>
    <dbReference type="NCBI Taxonomy" id="433720"/>
    <lineage>
        <taxon>Eukaryota</taxon>
        <taxon>Metazoa</taxon>
        <taxon>Spiralia</taxon>
        <taxon>Gnathifera</taxon>
        <taxon>Rotifera</taxon>
        <taxon>Eurotatoria</taxon>
        <taxon>Bdelloidea</taxon>
        <taxon>Adinetida</taxon>
        <taxon>Adinetidae</taxon>
        <taxon>Adineta</taxon>
    </lineage>
</organism>
<dbReference type="GO" id="GO:0016020">
    <property type="term" value="C:membrane"/>
    <property type="evidence" value="ECO:0007669"/>
    <property type="project" value="TreeGrafter"/>
</dbReference>
<keyword evidence="1" id="KW-0812">Transmembrane</keyword>
<protein>
    <submittedName>
        <fullName evidence="2">Uncharacterized protein</fullName>
    </submittedName>
</protein>
<dbReference type="Proteomes" id="UP000663891">
    <property type="component" value="Unassembled WGS sequence"/>
</dbReference>
<dbReference type="EMBL" id="CAJOAZ010000200">
    <property type="protein sequence ID" value="CAF3574104.1"/>
    <property type="molecule type" value="Genomic_DNA"/>
</dbReference>
<accession>A0A813Y1B4</accession>
<dbReference type="AlphaFoldDB" id="A0A813Y1B4"/>
<dbReference type="OrthoDB" id="10034982at2759"/>
<feature type="transmembrane region" description="Helical" evidence="1">
    <location>
        <begin position="142"/>
        <end position="167"/>
    </location>
</feature>
<sequence length="296" mass="35507">MKVDASQPLSIMDGNNPFTIEQDQQTKKSYFKDLRQSFNLTYLTHKWFDEKYWKLVFCSSSYDCINKYPNIFLIYRTLLFVLTIIDLIYGIVIARPVQEWIIYFTHLTLLITFLAIIFQFLITYRVNFYRGNQIVPQHYVQYIHIVLILISLSSGLVVCLIFWIFLYNPVVRLYSSLILDHGIIWLLFFIDIFLLTRLPIYMIDCIPLIIFVFLYGLFTFIIFIFKFQFSRNRIGYVYRAFDFNNSPLRVTIQTILFIFFLPVLIMFILWNLFRLRRAIDVKITNEREESAGNMMA</sequence>
<keyword evidence="1" id="KW-0472">Membrane</keyword>
<proteinExistence type="predicted"/>
<dbReference type="Proteomes" id="UP000663845">
    <property type="component" value="Unassembled WGS sequence"/>
</dbReference>
<dbReference type="Proteomes" id="UP000663881">
    <property type="component" value="Unassembled WGS sequence"/>
</dbReference>
<feature type="transmembrane region" description="Helical" evidence="1">
    <location>
        <begin position="250"/>
        <end position="273"/>
    </location>
</feature>
<dbReference type="EMBL" id="CAJNON010000054">
    <property type="protein sequence ID" value="CAF0879667.1"/>
    <property type="molecule type" value="Genomic_DNA"/>
</dbReference>
<keyword evidence="1" id="KW-1133">Transmembrane helix</keyword>
<dbReference type="EMBL" id="CAJNOG010000168">
    <property type="protein sequence ID" value="CAF1033178.1"/>
    <property type="molecule type" value="Genomic_DNA"/>
</dbReference>